<dbReference type="AlphaFoldDB" id="I0YMS3"/>
<gene>
    <name evidence="2" type="ORF">COCSUDRAFT_67754</name>
</gene>
<dbReference type="STRING" id="574566.I0YMS3"/>
<sequence>MSQFRATPSCPWPLLSKKDVEEASPSRKEGMTYAKEMSFVRSMCELMKKIGASMKLTRAVATAIVFAHRYYAMKSMQKNDRFIISAACLFLAGKVEDEPRALSDVAQNSFKM</sequence>
<dbReference type="GO" id="GO:0016538">
    <property type="term" value="F:cyclin-dependent protein serine/threonine kinase regulator activity"/>
    <property type="evidence" value="ECO:0007669"/>
    <property type="project" value="InterPro"/>
</dbReference>
<accession>I0YMS3</accession>
<dbReference type="eggNOG" id="KOG0834">
    <property type="taxonomic scope" value="Eukaryota"/>
</dbReference>
<dbReference type="Gene3D" id="1.10.472.10">
    <property type="entry name" value="Cyclin-like"/>
    <property type="match status" value="1"/>
</dbReference>
<dbReference type="EMBL" id="AGSI01000018">
    <property type="protein sequence ID" value="EIE19692.1"/>
    <property type="molecule type" value="Genomic_DNA"/>
</dbReference>
<name>I0YMS3_COCSC</name>
<keyword evidence="3" id="KW-1185">Reference proteome</keyword>
<dbReference type="RefSeq" id="XP_005644236.1">
    <property type="nucleotide sequence ID" value="XM_005644179.1"/>
</dbReference>
<dbReference type="PANTHER" id="PTHR10026">
    <property type="entry name" value="CYCLIN"/>
    <property type="match status" value="1"/>
</dbReference>
<evidence type="ECO:0000313" key="2">
    <source>
        <dbReference type="EMBL" id="EIE19692.1"/>
    </source>
</evidence>
<organism evidence="2 3">
    <name type="scientific">Coccomyxa subellipsoidea (strain C-169)</name>
    <name type="common">Green microalga</name>
    <dbReference type="NCBI Taxonomy" id="574566"/>
    <lineage>
        <taxon>Eukaryota</taxon>
        <taxon>Viridiplantae</taxon>
        <taxon>Chlorophyta</taxon>
        <taxon>core chlorophytes</taxon>
        <taxon>Trebouxiophyceae</taxon>
        <taxon>Trebouxiophyceae incertae sedis</taxon>
        <taxon>Coccomyxaceae</taxon>
        <taxon>Coccomyxa</taxon>
        <taxon>Coccomyxa subellipsoidea</taxon>
    </lineage>
</organism>
<dbReference type="OrthoDB" id="10264655at2759"/>
<evidence type="ECO:0000259" key="1">
    <source>
        <dbReference type="Pfam" id="PF00134"/>
    </source>
</evidence>
<feature type="domain" description="Cyclin N-terminal" evidence="1">
    <location>
        <begin position="22"/>
        <end position="106"/>
    </location>
</feature>
<dbReference type="KEGG" id="csl:COCSUDRAFT_67754"/>
<comment type="caution">
    <text evidence="2">The sequence shown here is derived from an EMBL/GenBank/DDBJ whole genome shotgun (WGS) entry which is preliminary data.</text>
</comment>
<dbReference type="InterPro" id="IPR006671">
    <property type="entry name" value="Cyclin_N"/>
</dbReference>
<dbReference type="Pfam" id="PF00134">
    <property type="entry name" value="Cyclin_N"/>
    <property type="match status" value="1"/>
</dbReference>
<dbReference type="SUPFAM" id="SSF47954">
    <property type="entry name" value="Cyclin-like"/>
    <property type="match status" value="1"/>
</dbReference>
<reference evidence="2 3" key="1">
    <citation type="journal article" date="2012" name="Genome Biol.">
        <title>The genome of the polar eukaryotic microalga coccomyxa subellipsoidea reveals traits of cold adaptation.</title>
        <authorList>
            <person name="Blanc G."/>
            <person name="Agarkova I."/>
            <person name="Grimwood J."/>
            <person name="Kuo A."/>
            <person name="Brueggeman A."/>
            <person name="Dunigan D."/>
            <person name="Gurnon J."/>
            <person name="Ladunga I."/>
            <person name="Lindquist E."/>
            <person name="Lucas S."/>
            <person name="Pangilinan J."/>
            <person name="Proschold T."/>
            <person name="Salamov A."/>
            <person name="Schmutz J."/>
            <person name="Weeks D."/>
            <person name="Yamada T."/>
            <person name="Claverie J.M."/>
            <person name="Grigoriev I."/>
            <person name="Van Etten J."/>
            <person name="Lomsadze A."/>
            <person name="Borodovsky M."/>
        </authorList>
    </citation>
    <scope>NUCLEOTIDE SEQUENCE [LARGE SCALE GENOMIC DNA]</scope>
    <source>
        <strain evidence="2 3">C-169</strain>
    </source>
</reference>
<proteinExistence type="predicted"/>
<evidence type="ECO:0000313" key="3">
    <source>
        <dbReference type="Proteomes" id="UP000007264"/>
    </source>
</evidence>
<dbReference type="InterPro" id="IPR036915">
    <property type="entry name" value="Cyclin-like_sf"/>
</dbReference>
<dbReference type="InterPro" id="IPR043198">
    <property type="entry name" value="Cyclin/Ssn8"/>
</dbReference>
<feature type="non-terminal residue" evidence="2">
    <location>
        <position position="112"/>
    </location>
</feature>
<dbReference type="Proteomes" id="UP000007264">
    <property type="component" value="Unassembled WGS sequence"/>
</dbReference>
<dbReference type="GO" id="GO:0006357">
    <property type="term" value="P:regulation of transcription by RNA polymerase II"/>
    <property type="evidence" value="ECO:0007669"/>
    <property type="project" value="InterPro"/>
</dbReference>
<dbReference type="GeneID" id="17037664"/>
<protein>
    <recommendedName>
        <fullName evidence="1">Cyclin N-terminal domain-containing protein</fullName>
    </recommendedName>
</protein>